<feature type="compositionally biased region" description="Basic residues" evidence="1">
    <location>
        <begin position="191"/>
        <end position="205"/>
    </location>
</feature>
<protein>
    <submittedName>
        <fullName evidence="2">Uncharacterized protein</fullName>
    </submittedName>
</protein>
<feature type="region of interest" description="Disordered" evidence="1">
    <location>
        <begin position="226"/>
        <end position="245"/>
    </location>
</feature>
<evidence type="ECO:0000256" key="1">
    <source>
        <dbReference type="SAM" id="MobiDB-lite"/>
    </source>
</evidence>
<sequence length="275" mass="30440">MRDEAEEQEPDQSSVQNDTSAPPHQHGVKGPRKKKAVDKKIDAVPVDNGAVTHVKAHKKDRQSSNEKDAIGKDGSSKERDEDEMPTDKESPKSSSNMDQEKKNDKSALRTSGDTEEGIEQHGGMTKNESGGLKEKKALQSHDKSGEEELTTIARKSGWNKSDDEEEEEEEEEEEHWSGCTCDKWESGSKSGKSKGSKSKGAKTKGSKSSDYHNKCIEWSCNRDIDIDSDNVKTNNHKSNISSDNVIQSIISSDDVKSDNRKSYITTDNVKPDNSK</sequence>
<dbReference type="AlphaFoldDB" id="A0ABD3NTQ2"/>
<comment type="caution">
    <text evidence="2">The sequence shown here is derived from an EMBL/GenBank/DDBJ whole genome shotgun (WGS) entry which is preliminary data.</text>
</comment>
<feature type="compositionally biased region" description="Basic and acidic residues" evidence="1">
    <location>
        <begin position="98"/>
        <end position="107"/>
    </location>
</feature>
<evidence type="ECO:0000313" key="3">
    <source>
        <dbReference type="Proteomes" id="UP001530315"/>
    </source>
</evidence>
<organism evidence="2 3">
    <name type="scientific">Stephanodiscus triporus</name>
    <dbReference type="NCBI Taxonomy" id="2934178"/>
    <lineage>
        <taxon>Eukaryota</taxon>
        <taxon>Sar</taxon>
        <taxon>Stramenopiles</taxon>
        <taxon>Ochrophyta</taxon>
        <taxon>Bacillariophyta</taxon>
        <taxon>Coscinodiscophyceae</taxon>
        <taxon>Thalassiosirophycidae</taxon>
        <taxon>Stephanodiscales</taxon>
        <taxon>Stephanodiscaceae</taxon>
        <taxon>Stephanodiscus</taxon>
    </lineage>
</organism>
<proteinExistence type="predicted"/>
<name>A0ABD3NTQ2_9STRA</name>
<feature type="compositionally biased region" description="Acidic residues" evidence="1">
    <location>
        <begin position="1"/>
        <end position="10"/>
    </location>
</feature>
<feature type="region of interest" description="Disordered" evidence="1">
    <location>
        <begin position="1"/>
        <end position="211"/>
    </location>
</feature>
<feature type="compositionally biased region" description="Polar residues" evidence="1">
    <location>
        <begin position="11"/>
        <end position="22"/>
    </location>
</feature>
<dbReference type="EMBL" id="JALLAZ020001237">
    <property type="protein sequence ID" value="KAL3778146.1"/>
    <property type="molecule type" value="Genomic_DNA"/>
</dbReference>
<evidence type="ECO:0000313" key="2">
    <source>
        <dbReference type="EMBL" id="KAL3778146.1"/>
    </source>
</evidence>
<feature type="compositionally biased region" description="Acidic residues" evidence="1">
    <location>
        <begin position="162"/>
        <end position="174"/>
    </location>
</feature>
<keyword evidence="3" id="KW-1185">Reference proteome</keyword>
<dbReference type="Proteomes" id="UP001530315">
    <property type="component" value="Unassembled WGS sequence"/>
</dbReference>
<gene>
    <name evidence="2" type="ORF">ACHAW5_002220</name>
</gene>
<accession>A0ABD3NTQ2</accession>
<feature type="compositionally biased region" description="Basic residues" evidence="1">
    <location>
        <begin position="26"/>
        <end position="37"/>
    </location>
</feature>
<feature type="compositionally biased region" description="Basic and acidic residues" evidence="1">
    <location>
        <begin position="61"/>
        <end position="91"/>
    </location>
</feature>
<feature type="compositionally biased region" description="Polar residues" evidence="1">
    <location>
        <begin position="231"/>
        <end position="245"/>
    </location>
</feature>
<feature type="compositionally biased region" description="Basic and acidic residues" evidence="1">
    <location>
        <begin position="131"/>
        <end position="146"/>
    </location>
</feature>
<feature type="region of interest" description="Disordered" evidence="1">
    <location>
        <begin position="251"/>
        <end position="275"/>
    </location>
</feature>
<reference evidence="2 3" key="1">
    <citation type="submission" date="2024-10" db="EMBL/GenBank/DDBJ databases">
        <title>Updated reference genomes for cyclostephanoid diatoms.</title>
        <authorList>
            <person name="Roberts W.R."/>
            <person name="Alverson A.J."/>
        </authorList>
    </citation>
    <scope>NUCLEOTIDE SEQUENCE [LARGE SCALE GENOMIC DNA]</scope>
    <source>
        <strain evidence="2 3">AJA276-08</strain>
    </source>
</reference>